<name>A0ABS7C8X1_9BACL</name>
<feature type="region of interest" description="Disordered" evidence="5">
    <location>
        <begin position="29"/>
        <end position="58"/>
    </location>
</feature>
<keyword evidence="4 6" id="KW-0732">Signal</keyword>
<dbReference type="PROSITE" id="PS50983">
    <property type="entry name" value="FE_B12_PBP"/>
    <property type="match status" value="1"/>
</dbReference>
<dbReference type="PANTHER" id="PTHR30532:SF10">
    <property type="entry name" value="IRON-UPTAKE SYSTEM-BINDING PROTEIN"/>
    <property type="match status" value="1"/>
</dbReference>
<evidence type="ECO:0000259" key="7">
    <source>
        <dbReference type="PROSITE" id="PS50983"/>
    </source>
</evidence>
<feature type="non-terminal residue" evidence="8">
    <location>
        <position position="177"/>
    </location>
</feature>
<sequence length="177" mass="18746">MKKRVLGAGLIAIFCLSLAACGGAKNENSAPASGNAVTGEEKATNNSADQKTEEPAANETRTIHYLDQDYTVPAKTDKIVITGSFEAMEDALVLGVQPIGASTIGGKFPDMFTDIMGSAKPIGEKIQPNMETILTLKPDVILGSSKFKPEVSENLAKIAPTMPVSHISTNWEANLRL</sequence>
<keyword evidence="9" id="KW-1185">Reference proteome</keyword>
<dbReference type="EMBL" id="JAHZIK010000808">
    <property type="protein sequence ID" value="MBW7457296.1"/>
    <property type="molecule type" value="Genomic_DNA"/>
</dbReference>
<feature type="chain" id="PRO_5046977296" evidence="6">
    <location>
        <begin position="20"/>
        <end position="177"/>
    </location>
</feature>
<dbReference type="PANTHER" id="PTHR30532">
    <property type="entry name" value="IRON III DICITRATE-BINDING PERIPLASMIC PROTEIN"/>
    <property type="match status" value="1"/>
</dbReference>
<evidence type="ECO:0000256" key="1">
    <source>
        <dbReference type="ARBA" id="ARBA00004196"/>
    </source>
</evidence>
<dbReference type="Gene3D" id="3.40.50.1980">
    <property type="entry name" value="Nitrogenase molybdenum iron protein domain"/>
    <property type="match status" value="1"/>
</dbReference>
<reference evidence="8 9" key="1">
    <citation type="submission" date="2021-07" db="EMBL/GenBank/DDBJ databases">
        <title>Paenibacillus radiodurans sp. nov., isolated from the southeastern edge of Tengger Desert.</title>
        <authorList>
            <person name="Zhang G."/>
        </authorList>
    </citation>
    <scope>NUCLEOTIDE SEQUENCE [LARGE SCALE GENOMIC DNA]</scope>
    <source>
        <strain evidence="8 9">CCM 7311</strain>
    </source>
</reference>
<feature type="signal peptide" evidence="6">
    <location>
        <begin position="1"/>
        <end position="19"/>
    </location>
</feature>
<proteinExistence type="inferred from homology"/>
<comment type="caution">
    <text evidence="8">The sequence shown here is derived from an EMBL/GenBank/DDBJ whole genome shotgun (WGS) entry which is preliminary data.</text>
</comment>
<feature type="domain" description="Fe/B12 periplasmic-binding" evidence="7">
    <location>
        <begin position="79"/>
        <end position="177"/>
    </location>
</feature>
<dbReference type="Pfam" id="PF01497">
    <property type="entry name" value="Peripla_BP_2"/>
    <property type="match status" value="1"/>
</dbReference>
<evidence type="ECO:0000256" key="4">
    <source>
        <dbReference type="ARBA" id="ARBA00022729"/>
    </source>
</evidence>
<dbReference type="InterPro" id="IPR002491">
    <property type="entry name" value="ABC_transptr_periplasmic_BD"/>
</dbReference>
<gene>
    <name evidence="8" type="ORF">K0U00_24965</name>
</gene>
<evidence type="ECO:0000256" key="6">
    <source>
        <dbReference type="SAM" id="SignalP"/>
    </source>
</evidence>
<dbReference type="InterPro" id="IPR051313">
    <property type="entry name" value="Bact_iron-sidero_bind"/>
</dbReference>
<dbReference type="Proteomes" id="UP001519887">
    <property type="component" value="Unassembled WGS sequence"/>
</dbReference>
<accession>A0ABS7C8X1</accession>
<dbReference type="PROSITE" id="PS51257">
    <property type="entry name" value="PROKAR_LIPOPROTEIN"/>
    <property type="match status" value="1"/>
</dbReference>
<evidence type="ECO:0000256" key="3">
    <source>
        <dbReference type="ARBA" id="ARBA00022448"/>
    </source>
</evidence>
<keyword evidence="3" id="KW-0813">Transport</keyword>
<organism evidence="8 9">
    <name type="scientific">Paenibacillus sepulcri</name>
    <dbReference type="NCBI Taxonomy" id="359917"/>
    <lineage>
        <taxon>Bacteria</taxon>
        <taxon>Bacillati</taxon>
        <taxon>Bacillota</taxon>
        <taxon>Bacilli</taxon>
        <taxon>Bacillales</taxon>
        <taxon>Paenibacillaceae</taxon>
        <taxon>Paenibacillus</taxon>
    </lineage>
</organism>
<comment type="similarity">
    <text evidence="2">Belongs to the bacterial solute-binding protein 8 family.</text>
</comment>
<dbReference type="SUPFAM" id="SSF53807">
    <property type="entry name" value="Helical backbone' metal receptor"/>
    <property type="match status" value="1"/>
</dbReference>
<evidence type="ECO:0000313" key="8">
    <source>
        <dbReference type="EMBL" id="MBW7457296.1"/>
    </source>
</evidence>
<evidence type="ECO:0000256" key="5">
    <source>
        <dbReference type="SAM" id="MobiDB-lite"/>
    </source>
</evidence>
<protein>
    <submittedName>
        <fullName evidence="8">ABC transporter substrate-binding protein</fullName>
    </submittedName>
</protein>
<comment type="subcellular location">
    <subcellularLocation>
        <location evidence="1">Cell envelope</location>
    </subcellularLocation>
</comment>
<evidence type="ECO:0000256" key="2">
    <source>
        <dbReference type="ARBA" id="ARBA00008814"/>
    </source>
</evidence>
<evidence type="ECO:0000313" key="9">
    <source>
        <dbReference type="Proteomes" id="UP001519887"/>
    </source>
</evidence>